<dbReference type="OrthoDB" id="9800132at2"/>
<dbReference type="PANTHER" id="PTHR33909">
    <property type="entry name" value="SEC TRANSLOCON ACCESSORY COMPLEX SUBUNIT YAJC"/>
    <property type="match status" value="1"/>
</dbReference>
<keyword evidence="4" id="KW-0813">Transport</keyword>
<dbReference type="InParanoid" id="A0A1I1VV90"/>
<evidence type="ECO:0000313" key="12">
    <source>
        <dbReference type="EMBL" id="SFD84973.1"/>
    </source>
</evidence>
<evidence type="ECO:0000313" key="13">
    <source>
        <dbReference type="Proteomes" id="UP000181976"/>
    </source>
</evidence>
<dbReference type="Pfam" id="PF02699">
    <property type="entry name" value="YajC"/>
    <property type="match status" value="1"/>
</dbReference>
<keyword evidence="5" id="KW-1003">Cell membrane</keyword>
<dbReference type="InterPro" id="IPR003849">
    <property type="entry name" value="Preprotein_translocase_YajC"/>
</dbReference>
<keyword evidence="13" id="KW-1185">Reference proteome</keyword>
<keyword evidence="8 11" id="KW-1133">Transmembrane helix</keyword>
<dbReference type="GO" id="GO:0015031">
    <property type="term" value="P:protein transport"/>
    <property type="evidence" value="ECO:0007669"/>
    <property type="project" value="UniProtKB-KW"/>
</dbReference>
<evidence type="ECO:0000256" key="10">
    <source>
        <dbReference type="ARBA" id="ARBA00023136"/>
    </source>
</evidence>
<keyword evidence="7" id="KW-0653">Protein transport</keyword>
<keyword evidence="10 11" id="KW-0472">Membrane</keyword>
<feature type="transmembrane region" description="Helical" evidence="11">
    <location>
        <begin position="20"/>
        <end position="40"/>
    </location>
</feature>
<keyword evidence="9" id="KW-0811">Translocation</keyword>
<dbReference type="SMART" id="SM01323">
    <property type="entry name" value="YajC"/>
    <property type="match status" value="1"/>
</dbReference>
<comment type="subcellular location">
    <subcellularLocation>
        <location evidence="1">Cell membrane</location>
        <topology evidence="1">Single-pass membrane protein</topology>
    </subcellularLocation>
</comment>
<dbReference type="GO" id="GO:0005886">
    <property type="term" value="C:plasma membrane"/>
    <property type="evidence" value="ECO:0007669"/>
    <property type="project" value="UniProtKB-SubCell"/>
</dbReference>
<dbReference type="RefSeq" id="WP_010526851.1">
    <property type="nucleotide sequence ID" value="NZ_AFSL01000019.1"/>
</dbReference>
<dbReference type="FunCoup" id="A0A1I1VV90">
    <property type="interactions" value="193"/>
</dbReference>
<dbReference type="EMBL" id="FONA01000003">
    <property type="protein sequence ID" value="SFD84973.1"/>
    <property type="molecule type" value="Genomic_DNA"/>
</dbReference>
<evidence type="ECO:0000256" key="11">
    <source>
        <dbReference type="SAM" id="Phobius"/>
    </source>
</evidence>
<dbReference type="Proteomes" id="UP000181976">
    <property type="component" value="Unassembled WGS sequence"/>
</dbReference>
<name>A0A1I1VV90_9BACT</name>
<evidence type="ECO:0000256" key="3">
    <source>
        <dbReference type="ARBA" id="ARBA00014962"/>
    </source>
</evidence>
<evidence type="ECO:0000256" key="9">
    <source>
        <dbReference type="ARBA" id="ARBA00023010"/>
    </source>
</evidence>
<keyword evidence="6 11" id="KW-0812">Transmembrane</keyword>
<comment type="similarity">
    <text evidence="2">Belongs to the YajC family.</text>
</comment>
<evidence type="ECO:0000256" key="1">
    <source>
        <dbReference type="ARBA" id="ARBA00004162"/>
    </source>
</evidence>
<proteinExistence type="inferred from homology"/>
<dbReference type="PRINTS" id="PR01853">
    <property type="entry name" value="YAJCTRNLCASE"/>
</dbReference>
<evidence type="ECO:0000256" key="6">
    <source>
        <dbReference type="ARBA" id="ARBA00022692"/>
    </source>
</evidence>
<dbReference type="NCBIfam" id="TIGR00739">
    <property type="entry name" value="yajC"/>
    <property type="match status" value="1"/>
</dbReference>
<dbReference type="eggNOG" id="COG1862">
    <property type="taxonomic scope" value="Bacteria"/>
</dbReference>
<gene>
    <name evidence="12" type="ORF">SAMN05444380_1035</name>
</gene>
<organism evidence="12 13">
    <name type="scientific">Thermophagus xiamenensis</name>
    <dbReference type="NCBI Taxonomy" id="385682"/>
    <lineage>
        <taxon>Bacteria</taxon>
        <taxon>Pseudomonadati</taxon>
        <taxon>Bacteroidota</taxon>
        <taxon>Bacteroidia</taxon>
        <taxon>Marinilabiliales</taxon>
        <taxon>Marinilabiliaceae</taxon>
        <taxon>Thermophagus</taxon>
    </lineage>
</organism>
<reference evidence="12 13" key="1">
    <citation type="submission" date="2016-10" db="EMBL/GenBank/DDBJ databases">
        <authorList>
            <person name="de Groot N.N."/>
        </authorList>
    </citation>
    <scope>NUCLEOTIDE SEQUENCE [LARGE SCALE GENOMIC DNA]</scope>
    <source>
        <strain evidence="12 13">DSM 19012</strain>
    </source>
</reference>
<dbReference type="STRING" id="385682.SAMN05444380_1035"/>
<evidence type="ECO:0000256" key="5">
    <source>
        <dbReference type="ARBA" id="ARBA00022475"/>
    </source>
</evidence>
<accession>A0A1I1VV90</accession>
<protein>
    <recommendedName>
        <fullName evidence="3">Sec translocon accessory complex subunit YajC</fullName>
    </recommendedName>
</protein>
<dbReference type="AlphaFoldDB" id="A0A1I1VV90"/>
<sequence>MMSLLLQAAATGESRGLLMQLFPFILIIVVFYFFMIRPQVKRQKELKKYRDNLKKGDKVVTTGGIYGKVTEVKENYVIVEIANNVNIKVDKAGIIMDMTDAVRK</sequence>
<evidence type="ECO:0000256" key="2">
    <source>
        <dbReference type="ARBA" id="ARBA00006742"/>
    </source>
</evidence>
<evidence type="ECO:0000256" key="8">
    <source>
        <dbReference type="ARBA" id="ARBA00022989"/>
    </source>
</evidence>
<evidence type="ECO:0000256" key="4">
    <source>
        <dbReference type="ARBA" id="ARBA00022448"/>
    </source>
</evidence>
<dbReference type="PANTHER" id="PTHR33909:SF1">
    <property type="entry name" value="SEC TRANSLOCON ACCESSORY COMPLEX SUBUNIT YAJC"/>
    <property type="match status" value="1"/>
</dbReference>
<evidence type="ECO:0000256" key="7">
    <source>
        <dbReference type="ARBA" id="ARBA00022927"/>
    </source>
</evidence>